<dbReference type="GO" id="GO:0005216">
    <property type="term" value="F:monoatomic ion channel activity"/>
    <property type="evidence" value="ECO:0007669"/>
    <property type="project" value="InterPro"/>
</dbReference>
<gene>
    <name evidence="6" type="ORF">MCOL_V214049</name>
</gene>
<protein>
    <submittedName>
        <fullName evidence="6">Ion transport protein</fullName>
    </submittedName>
</protein>
<dbReference type="SUPFAM" id="SSF81324">
    <property type="entry name" value="Voltage-gated potassium channels"/>
    <property type="match status" value="1"/>
</dbReference>
<dbReference type="Proteomes" id="UP000006455">
    <property type="component" value="Unassembled WGS sequence"/>
</dbReference>
<evidence type="ECO:0000313" key="6">
    <source>
        <dbReference type="EMBL" id="EJO88058.1"/>
    </source>
</evidence>
<evidence type="ECO:0000256" key="1">
    <source>
        <dbReference type="ARBA" id="ARBA00004141"/>
    </source>
</evidence>
<evidence type="ECO:0000256" key="2">
    <source>
        <dbReference type="ARBA" id="ARBA00022692"/>
    </source>
</evidence>
<dbReference type="EMBL" id="AFVW02000004">
    <property type="protein sequence ID" value="EJO88058.1"/>
    <property type="molecule type" value="Genomic_DNA"/>
</dbReference>
<dbReference type="InterPro" id="IPR005821">
    <property type="entry name" value="Ion_trans_dom"/>
</dbReference>
<comment type="subcellular location">
    <subcellularLocation>
        <location evidence="1">Membrane</location>
        <topology evidence="1">Multi-pass membrane protein</topology>
    </subcellularLocation>
</comment>
<dbReference type="STRING" id="1041522.GCA_002105755_05299"/>
<keyword evidence="3" id="KW-1133">Transmembrane helix</keyword>
<dbReference type="GeneID" id="31528177"/>
<evidence type="ECO:0000256" key="4">
    <source>
        <dbReference type="ARBA" id="ARBA00023136"/>
    </source>
</evidence>
<dbReference type="Gene3D" id="1.20.120.350">
    <property type="entry name" value="Voltage-gated potassium channels. Chain C"/>
    <property type="match status" value="1"/>
</dbReference>
<comment type="caution">
    <text evidence="6">The sequence shown here is derived from an EMBL/GenBank/DDBJ whole genome shotgun (WGS) entry which is preliminary data.</text>
</comment>
<reference evidence="6 7" key="1">
    <citation type="journal article" date="2011" name="J. Bacteriol.">
        <title>Genome sequence of the Mycobacterium colombiense type strain, CECT 3035.</title>
        <authorList>
            <person name="Gonzalez-Perez M."/>
            <person name="Murcia M.I."/>
            <person name="Landsman D."/>
            <person name="Jordan I.K."/>
            <person name="Marino-Ramirez L."/>
        </authorList>
    </citation>
    <scope>NUCLEOTIDE SEQUENCE [LARGE SCALE GENOMIC DNA]</scope>
    <source>
        <strain evidence="6 7">CECT 3035</strain>
    </source>
</reference>
<keyword evidence="4" id="KW-0472">Membrane</keyword>
<dbReference type="Pfam" id="PF00520">
    <property type="entry name" value="Ion_trans"/>
    <property type="match status" value="1"/>
</dbReference>
<evidence type="ECO:0000313" key="7">
    <source>
        <dbReference type="Proteomes" id="UP000006455"/>
    </source>
</evidence>
<dbReference type="InterPro" id="IPR027359">
    <property type="entry name" value="Volt_channel_dom_sf"/>
</dbReference>
<organism evidence="6 7">
    <name type="scientific">Mycobacterium colombiense CECT 3035</name>
    <dbReference type="NCBI Taxonomy" id="1041522"/>
    <lineage>
        <taxon>Bacteria</taxon>
        <taxon>Bacillati</taxon>
        <taxon>Actinomycetota</taxon>
        <taxon>Actinomycetes</taxon>
        <taxon>Mycobacteriales</taxon>
        <taxon>Mycobacteriaceae</taxon>
        <taxon>Mycobacterium</taxon>
        <taxon>Mycobacterium avium complex (MAC)</taxon>
    </lineage>
</organism>
<dbReference type="AlphaFoldDB" id="J4TG02"/>
<keyword evidence="2" id="KW-0812">Transmembrane</keyword>
<accession>J4TG02</accession>
<dbReference type="RefSeq" id="WP_007772740.1">
    <property type="nucleotide sequence ID" value="NZ_AFVW02000004.1"/>
</dbReference>
<evidence type="ECO:0000259" key="5">
    <source>
        <dbReference type="Pfam" id="PF00520"/>
    </source>
</evidence>
<proteinExistence type="predicted"/>
<sequence length="126" mass="14004">MTARWFDQTVTGAIIANVGVLIAGQLIDGHEELFELAHDVILSFFVVELGVHLRMHGWRFLRKPLNAFDAAVIAASCLPMFGLDGGLLRLARAARLLHVVRHLPHLRLIRFVPIGRLAPVLAAERE</sequence>
<feature type="domain" description="Ion transport" evidence="5">
    <location>
        <begin position="4"/>
        <end position="108"/>
    </location>
</feature>
<dbReference type="GO" id="GO:0016020">
    <property type="term" value="C:membrane"/>
    <property type="evidence" value="ECO:0007669"/>
    <property type="project" value="UniProtKB-SubCell"/>
</dbReference>
<evidence type="ECO:0000256" key="3">
    <source>
        <dbReference type="ARBA" id="ARBA00022989"/>
    </source>
</evidence>
<name>J4TG02_9MYCO</name>